<sequence>MGSALAFYQAGFHEVEICAGTGVNPCIFNYVRGAQCLRVHTVGEQPEDATISDVSHECPPDEALKRPGSREDEERPARPG</sequence>
<name>A0ABV9QQ32_9GAMM</name>
<feature type="region of interest" description="Disordered" evidence="1">
    <location>
        <begin position="48"/>
        <end position="80"/>
    </location>
</feature>
<protein>
    <submittedName>
        <fullName evidence="2">Uncharacterized protein</fullName>
    </submittedName>
</protein>
<dbReference type="Proteomes" id="UP001595886">
    <property type="component" value="Unassembled WGS sequence"/>
</dbReference>
<proteinExistence type="predicted"/>
<comment type="caution">
    <text evidence="2">The sequence shown here is derived from an EMBL/GenBank/DDBJ whole genome shotgun (WGS) entry which is preliminary data.</text>
</comment>
<accession>A0ABV9QQ32</accession>
<keyword evidence="3" id="KW-1185">Reference proteome</keyword>
<evidence type="ECO:0000256" key="1">
    <source>
        <dbReference type="SAM" id="MobiDB-lite"/>
    </source>
</evidence>
<reference evidence="3" key="1">
    <citation type="journal article" date="2019" name="Int. J. Syst. Evol. Microbiol.">
        <title>The Global Catalogue of Microorganisms (GCM) 10K type strain sequencing project: providing services to taxonomists for standard genome sequencing and annotation.</title>
        <authorList>
            <consortium name="The Broad Institute Genomics Platform"/>
            <consortium name="The Broad Institute Genome Sequencing Center for Infectious Disease"/>
            <person name="Wu L."/>
            <person name="Ma J."/>
        </authorList>
    </citation>
    <scope>NUCLEOTIDE SEQUENCE [LARGE SCALE GENOMIC DNA]</scope>
    <source>
        <strain evidence="3">CCUG 30340</strain>
    </source>
</reference>
<dbReference type="RefSeq" id="WP_380018551.1">
    <property type="nucleotide sequence ID" value="NZ_JBHSHD010000002.1"/>
</dbReference>
<dbReference type="EMBL" id="JBHSHD010000002">
    <property type="protein sequence ID" value="MFC4818818.1"/>
    <property type="molecule type" value="Genomic_DNA"/>
</dbReference>
<evidence type="ECO:0000313" key="3">
    <source>
        <dbReference type="Proteomes" id="UP001595886"/>
    </source>
</evidence>
<feature type="compositionally biased region" description="Basic and acidic residues" evidence="1">
    <location>
        <begin position="54"/>
        <end position="80"/>
    </location>
</feature>
<organism evidence="2 3">
    <name type="scientific">Dokdonella ginsengisoli</name>
    <dbReference type="NCBI Taxonomy" id="363846"/>
    <lineage>
        <taxon>Bacteria</taxon>
        <taxon>Pseudomonadati</taxon>
        <taxon>Pseudomonadota</taxon>
        <taxon>Gammaproteobacteria</taxon>
        <taxon>Lysobacterales</taxon>
        <taxon>Rhodanobacteraceae</taxon>
        <taxon>Dokdonella</taxon>
    </lineage>
</organism>
<gene>
    <name evidence="2" type="ORF">ACFO6Q_00690</name>
</gene>
<evidence type="ECO:0000313" key="2">
    <source>
        <dbReference type="EMBL" id="MFC4818818.1"/>
    </source>
</evidence>